<reference evidence="9" key="1">
    <citation type="submission" date="2019-10" db="EMBL/GenBank/DDBJ databases">
        <title>The sequence and de novo assembly of the wild yak genome.</title>
        <authorList>
            <person name="Liu Y."/>
        </authorList>
    </citation>
    <scope>NUCLEOTIDE SEQUENCE [LARGE SCALE GENOMIC DNA]</scope>
    <source>
        <strain evidence="9">WY2019</strain>
    </source>
</reference>
<evidence type="ECO:0000313" key="10">
    <source>
        <dbReference type="Proteomes" id="UP000322234"/>
    </source>
</evidence>
<dbReference type="PANTHER" id="PTHR26450:SF395">
    <property type="entry name" value="G-PROTEIN COUPLED RECEPTORS FAMILY 1 PROFILE DOMAIN-CONTAINING PROTEIN"/>
    <property type="match status" value="1"/>
</dbReference>
<dbReference type="GO" id="GO:0005886">
    <property type="term" value="C:plasma membrane"/>
    <property type="evidence" value="ECO:0007669"/>
    <property type="project" value="TreeGrafter"/>
</dbReference>
<feature type="transmembrane region" description="Helical" evidence="8">
    <location>
        <begin position="15"/>
        <end position="44"/>
    </location>
</feature>
<name>A0A6B0S6X5_9CETA</name>
<dbReference type="InterPro" id="IPR000725">
    <property type="entry name" value="Olfact_rcpt"/>
</dbReference>
<comment type="subcellular location">
    <subcellularLocation>
        <location evidence="1">Membrane</location>
        <topology evidence="1">Multi-pass membrane protein</topology>
    </subcellularLocation>
</comment>
<evidence type="ECO:0000256" key="1">
    <source>
        <dbReference type="ARBA" id="ARBA00004141"/>
    </source>
</evidence>
<evidence type="ECO:0000256" key="5">
    <source>
        <dbReference type="ARBA" id="ARBA00022989"/>
    </source>
</evidence>
<evidence type="ECO:0000256" key="6">
    <source>
        <dbReference type="ARBA" id="ARBA00023136"/>
    </source>
</evidence>
<evidence type="ECO:0000256" key="2">
    <source>
        <dbReference type="ARBA" id="ARBA00022606"/>
    </source>
</evidence>
<feature type="transmembrane region" description="Helical" evidence="8">
    <location>
        <begin position="56"/>
        <end position="79"/>
    </location>
</feature>
<keyword evidence="6 8" id="KW-0472">Membrane</keyword>
<dbReference type="SUPFAM" id="SSF81321">
    <property type="entry name" value="Family A G protein-coupled receptor-like"/>
    <property type="match status" value="1"/>
</dbReference>
<dbReference type="Pfam" id="PF13853">
    <property type="entry name" value="7tm_4"/>
    <property type="match status" value="1"/>
</dbReference>
<evidence type="ECO:0008006" key="11">
    <source>
        <dbReference type="Google" id="ProtNLM"/>
    </source>
</evidence>
<keyword evidence="7" id="KW-0807">Transducer</keyword>
<proteinExistence type="predicted"/>
<keyword evidence="4" id="KW-0552">Olfaction</keyword>
<keyword evidence="2" id="KW-0716">Sensory transduction</keyword>
<sequence>MGMARLAGGDTCPSVWYGLATALLSPVLDLGLIGASYAFILHVVCHLPSHSTWHKALGTCGAHASVITLFYTPALFFLAHSFGRHMVPGHVYMPLANFYVVVPPALNPMVYRVSEHAFATEDLSNQALEMNHILESRNPAALAACCETPAFTLLCLELEGVQELVFQLKVRGEVDGTMDLLYQLESQNYEERKMGYGNGGGNTLYKNFMYFNYYGTAAMAKVDLSSNTLVSCAVSAVQCHLQQLLLPRCCALERFIFC</sequence>
<evidence type="ECO:0000256" key="4">
    <source>
        <dbReference type="ARBA" id="ARBA00022725"/>
    </source>
</evidence>
<evidence type="ECO:0000256" key="3">
    <source>
        <dbReference type="ARBA" id="ARBA00022692"/>
    </source>
</evidence>
<evidence type="ECO:0000313" key="9">
    <source>
        <dbReference type="EMBL" id="MXQ97860.1"/>
    </source>
</evidence>
<dbReference type="GO" id="GO:0007186">
    <property type="term" value="P:G protein-coupled receptor signaling pathway"/>
    <property type="evidence" value="ECO:0007669"/>
    <property type="project" value="InterPro"/>
</dbReference>
<dbReference type="EMBL" id="VBQZ03000205">
    <property type="protein sequence ID" value="MXQ97860.1"/>
    <property type="molecule type" value="Genomic_DNA"/>
</dbReference>
<dbReference type="AlphaFoldDB" id="A0A6B0S6X5"/>
<dbReference type="PANTHER" id="PTHR26450">
    <property type="entry name" value="OLFACTORY RECEPTOR 56B1-RELATED"/>
    <property type="match status" value="1"/>
</dbReference>
<protein>
    <recommendedName>
        <fullName evidence="11">G-protein coupled receptors family 1 profile domain-containing protein</fullName>
    </recommendedName>
</protein>
<dbReference type="InterPro" id="IPR050402">
    <property type="entry name" value="OR51/52/56-like"/>
</dbReference>
<accession>A0A6B0S6X5</accession>
<organism evidence="9 10">
    <name type="scientific">Bos mutus</name>
    <name type="common">wild yak</name>
    <dbReference type="NCBI Taxonomy" id="72004"/>
    <lineage>
        <taxon>Eukaryota</taxon>
        <taxon>Metazoa</taxon>
        <taxon>Chordata</taxon>
        <taxon>Craniata</taxon>
        <taxon>Vertebrata</taxon>
        <taxon>Euteleostomi</taxon>
        <taxon>Mammalia</taxon>
        <taxon>Eutheria</taxon>
        <taxon>Laurasiatheria</taxon>
        <taxon>Artiodactyla</taxon>
        <taxon>Ruminantia</taxon>
        <taxon>Pecora</taxon>
        <taxon>Bovidae</taxon>
        <taxon>Bovinae</taxon>
        <taxon>Bos</taxon>
    </lineage>
</organism>
<gene>
    <name evidence="9" type="ORF">E5288_WYG004456</name>
</gene>
<keyword evidence="3 8" id="KW-0812">Transmembrane</keyword>
<comment type="caution">
    <text evidence="9">The sequence shown here is derived from an EMBL/GenBank/DDBJ whole genome shotgun (WGS) entry which is preliminary data.</text>
</comment>
<keyword evidence="5 8" id="KW-1133">Transmembrane helix</keyword>
<dbReference type="Gene3D" id="1.20.1070.10">
    <property type="entry name" value="Rhodopsin 7-helix transmembrane proteins"/>
    <property type="match status" value="1"/>
</dbReference>
<evidence type="ECO:0000256" key="8">
    <source>
        <dbReference type="SAM" id="Phobius"/>
    </source>
</evidence>
<evidence type="ECO:0000256" key="7">
    <source>
        <dbReference type="ARBA" id="ARBA00023224"/>
    </source>
</evidence>
<dbReference type="Proteomes" id="UP000322234">
    <property type="component" value="Unassembled WGS sequence"/>
</dbReference>
<keyword evidence="10" id="KW-1185">Reference proteome</keyword>
<dbReference type="GO" id="GO:0004984">
    <property type="term" value="F:olfactory receptor activity"/>
    <property type="evidence" value="ECO:0007669"/>
    <property type="project" value="InterPro"/>
</dbReference>